<evidence type="ECO:0000313" key="2">
    <source>
        <dbReference type="Proteomes" id="UP000450917"/>
    </source>
</evidence>
<dbReference type="EMBL" id="WNZX01000012">
    <property type="protein sequence ID" value="MUG72019.1"/>
    <property type="molecule type" value="Genomic_DNA"/>
</dbReference>
<protein>
    <submittedName>
        <fullName evidence="1">Uncharacterized protein</fullName>
    </submittedName>
</protein>
<comment type="caution">
    <text evidence="1">The sequence shown here is derived from an EMBL/GenBank/DDBJ whole genome shotgun (WGS) entry which is preliminary data.</text>
</comment>
<organism evidence="1 2">
    <name type="scientific">Paenibacillus validus</name>
    <dbReference type="NCBI Taxonomy" id="44253"/>
    <lineage>
        <taxon>Bacteria</taxon>
        <taxon>Bacillati</taxon>
        <taxon>Bacillota</taxon>
        <taxon>Bacilli</taxon>
        <taxon>Bacillales</taxon>
        <taxon>Paenibacillaceae</taxon>
        <taxon>Paenibacillus</taxon>
    </lineage>
</organism>
<sequence length="102" mass="11835">MSMPQIPEEKFRPSLEEVVIDLLASIALEETALSHLIHAEAEKIQMFVGQYKDSSFISSKEIVAVNQSVNRMMETIVMKEWLLLKKLEDVLQIEVQEEWDEE</sequence>
<dbReference type="AlphaFoldDB" id="A0A7X2ZBY9"/>
<name>A0A7X2ZBY9_9BACL</name>
<proteinExistence type="predicted"/>
<dbReference type="Pfam" id="PF26595">
    <property type="entry name" value="A_ENA"/>
    <property type="match status" value="1"/>
</dbReference>
<dbReference type="InterPro" id="IPR058705">
    <property type="entry name" value="A_ENA"/>
</dbReference>
<keyword evidence="2" id="KW-1185">Reference proteome</keyword>
<evidence type="ECO:0000313" key="1">
    <source>
        <dbReference type="EMBL" id="MUG72019.1"/>
    </source>
</evidence>
<dbReference type="Proteomes" id="UP000450917">
    <property type="component" value="Unassembled WGS sequence"/>
</dbReference>
<reference evidence="1 2" key="1">
    <citation type="submission" date="2019-11" db="EMBL/GenBank/DDBJ databases">
        <title>Draft genome sequences of five Paenibacillus species of dairy origin.</title>
        <authorList>
            <person name="Olajide A.M."/>
            <person name="Chen S."/>
            <person name="Lapointe G."/>
        </authorList>
    </citation>
    <scope>NUCLEOTIDE SEQUENCE [LARGE SCALE GENOMIC DNA]</scope>
    <source>
        <strain evidence="1 2">2CS3</strain>
    </source>
</reference>
<accession>A0A7X2ZBY9</accession>
<gene>
    <name evidence="1" type="ORF">GNP93_15210</name>
</gene>